<dbReference type="GO" id="GO:0008270">
    <property type="term" value="F:zinc ion binding"/>
    <property type="evidence" value="ECO:0007669"/>
    <property type="project" value="UniProtKB-KW"/>
</dbReference>
<protein>
    <recommendedName>
        <fullName evidence="4">CCHC-type domain-containing protein</fullName>
    </recommendedName>
</protein>
<evidence type="ECO:0000313" key="5">
    <source>
        <dbReference type="EMBL" id="GMN22798.1"/>
    </source>
</evidence>
<comment type="caution">
    <text evidence="5">The sequence shown here is derived from an EMBL/GenBank/DDBJ whole genome shotgun (WGS) entry which is preliminary data.</text>
</comment>
<sequence>MFTKSYDKNKIKNEMMKSKHDGKQAIMLARVVPTRVRSGWTMVSNLQAISDTRWWSVAGRAVKCGNDSRYAFYHFILPAIATIIVLQLLQEGLPPEIRRFIPAPVAGMTVGNTIDNYQVPVDDAGIREPLHEAGPMFPKDPISAVPLQDVPPQKIEADVGADDQDPANVIAAPENQPEDPPVIVIDSDDDEKDIDKKFEEEWVNEVPPQAHQVPPVVPQVPEVQQEVPRNVEVPLAPVGLTEQEKVLCASFALKKDARHWWMTVQMCRDVTTMSWQDFVTEFLMEAVKKFEQLTQLCLELVPSETEKVRRMVKMLRTDIAKQVNAGSSPPTLVSDCGQQKNYPQKKSNHGKEGNNNDYPVCAKCGRRHPGVCRMGTNACYLCGKEGHYARNCKLNNQNQNLPYPRRNTSSQLHAVQARLEGPSIAQGKLEAPEPQARIYAYTKGDAEAGTSHVVT</sequence>
<keyword evidence="3" id="KW-0472">Membrane</keyword>
<organism evidence="5 6">
    <name type="scientific">Ficus carica</name>
    <name type="common">Common fig</name>
    <dbReference type="NCBI Taxonomy" id="3494"/>
    <lineage>
        <taxon>Eukaryota</taxon>
        <taxon>Viridiplantae</taxon>
        <taxon>Streptophyta</taxon>
        <taxon>Embryophyta</taxon>
        <taxon>Tracheophyta</taxon>
        <taxon>Spermatophyta</taxon>
        <taxon>Magnoliopsida</taxon>
        <taxon>eudicotyledons</taxon>
        <taxon>Gunneridae</taxon>
        <taxon>Pentapetalae</taxon>
        <taxon>rosids</taxon>
        <taxon>fabids</taxon>
        <taxon>Rosales</taxon>
        <taxon>Moraceae</taxon>
        <taxon>Ficeae</taxon>
        <taxon>Ficus</taxon>
    </lineage>
</organism>
<dbReference type="GO" id="GO:0003676">
    <property type="term" value="F:nucleic acid binding"/>
    <property type="evidence" value="ECO:0007669"/>
    <property type="project" value="InterPro"/>
</dbReference>
<keyword evidence="1" id="KW-0863">Zinc-finger</keyword>
<dbReference type="EMBL" id="BTGU01002863">
    <property type="protein sequence ID" value="GMN22798.1"/>
    <property type="molecule type" value="Genomic_DNA"/>
</dbReference>
<evidence type="ECO:0000256" key="2">
    <source>
        <dbReference type="SAM" id="MobiDB-lite"/>
    </source>
</evidence>
<evidence type="ECO:0000259" key="4">
    <source>
        <dbReference type="PROSITE" id="PS50158"/>
    </source>
</evidence>
<evidence type="ECO:0000313" key="6">
    <source>
        <dbReference type="Proteomes" id="UP001187192"/>
    </source>
</evidence>
<feature type="region of interest" description="Disordered" evidence="2">
    <location>
        <begin position="326"/>
        <end position="352"/>
    </location>
</feature>
<evidence type="ECO:0000256" key="1">
    <source>
        <dbReference type="PROSITE-ProRule" id="PRU00047"/>
    </source>
</evidence>
<reference evidence="5" key="1">
    <citation type="submission" date="2023-07" db="EMBL/GenBank/DDBJ databases">
        <title>draft genome sequence of fig (Ficus carica).</title>
        <authorList>
            <person name="Takahashi T."/>
            <person name="Nishimura K."/>
        </authorList>
    </citation>
    <scope>NUCLEOTIDE SEQUENCE</scope>
</reference>
<dbReference type="Gene3D" id="4.10.60.10">
    <property type="entry name" value="Zinc finger, CCHC-type"/>
    <property type="match status" value="1"/>
</dbReference>
<feature type="domain" description="CCHC-type" evidence="4">
    <location>
        <begin position="379"/>
        <end position="393"/>
    </location>
</feature>
<dbReference type="PANTHER" id="PTHR34482">
    <property type="entry name" value="DNA DAMAGE-INDUCIBLE PROTEIN 1-LIKE"/>
    <property type="match status" value="1"/>
</dbReference>
<keyword evidence="1" id="KW-0479">Metal-binding</keyword>
<gene>
    <name evidence="5" type="ORF">TIFTF001_043577</name>
</gene>
<dbReference type="SMART" id="SM00343">
    <property type="entry name" value="ZnF_C2HC"/>
    <property type="match status" value="1"/>
</dbReference>
<keyword evidence="3" id="KW-0812">Transmembrane</keyword>
<feature type="compositionally biased region" description="Polar residues" evidence="2">
    <location>
        <begin position="326"/>
        <end position="345"/>
    </location>
</feature>
<name>A0AA87ZAY9_FICCA</name>
<dbReference type="PROSITE" id="PS50158">
    <property type="entry name" value="ZF_CCHC"/>
    <property type="match status" value="1"/>
</dbReference>
<dbReference type="PANTHER" id="PTHR34482:SF47">
    <property type="entry name" value="CCHC-TYPE DOMAIN-CONTAINING PROTEIN"/>
    <property type="match status" value="1"/>
</dbReference>
<evidence type="ECO:0000256" key="3">
    <source>
        <dbReference type="SAM" id="Phobius"/>
    </source>
</evidence>
<dbReference type="InterPro" id="IPR001878">
    <property type="entry name" value="Znf_CCHC"/>
</dbReference>
<accession>A0AA87ZAY9</accession>
<feature type="transmembrane region" description="Helical" evidence="3">
    <location>
        <begin position="70"/>
        <end position="89"/>
    </location>
</feature>
<dbReference type="Pfam" id="PF00098">
    <property type="entry name" value="zf-CCHC"/>
    <property type="match status" value="1"/>
</dbReference>
<keyword evidence="1" id="KW-0862">Zinc</keyword>
<dbReference type="Proteomes" id="UP001187192">
    <property type="component" value="Unassembled WGS sequence"/>
</dbReference>
<keyword evidence="3" id="KW-1133">Transmembrane helix</keyword>
<proteinExistence type="predicted"/>
<dbReference type="AlphaFoldDB" id="A0AA87ZAY9"/>
<keyword evidence="6" id="KW-1185">Reference proteome</keyword>
<dbReference type="InterPro" id="IPR036875">
    <property type="entry name" value="Znf_CCHC_sf"/>
</dbReference>
<dbReference type="SUPFAM" id="SSF57756">
    <property type="entry name" value="Retrovirus zinc finger-like domains"/>
    <property type="match status" value="1"/>
</dbReference>